<gene>
    <name evidence="6" type="ORF">OCBIM_22030497mg</name>
</gene>
<feature type="transmembrane region" description="Helical" evidence="5">
    <location>
        <begin position="31"/>
        <end position="52"/>
    </location>
</feature>
<evidence type="ECO:0000256" key="4">
    <source>
        <dbReference type="ARBA" id="ARBA00023136"/>
    </source>
</evidence>
<dbReference type="AlphaFoldDB" id="A0A0L8I8F6"/>
<evidence type="ECO:0000256" key="1">
    <source>
        <dbReference type="ARBA" id="ARBA00004141"/>
    </source>
</evidence>
<keyword evidence="3 5" id="KW-1133">Transmembrane helix</keyword>
<feature type="transmembrane region" description="Helical" evidence="5">
    <location>
        <begin position="64"/>
        <end position="82"/>
    </location>
</feature>
<evidence type="ECO:0000256" key="3">
    <source>
        <dbReference type="ARBA" id="ARBA00022989"/>
    </source>
</evidence>
<dbReference type="EMBL" id="KQ416353">
    <property type="protein sequence ID" value="KOF97305.1"/>
    <property type="molecule type" value="Genomic_DNA"/>
</dbReference>
<feature type="transmembrane region" description="Helical" evidence="5">
    <location>
        <begin position="212"/>
        <end position="233"/>
    </location>
</feature>
<proteinExistence type="inferred from homology"/>
<evidence type="ECO:0000313" key="6">
    <source>
        <dbReference type="EMBL" id="KOF97305.1"/>
    </source>
</evidence>
<sequence length="238" mass="26854">MYEPEAANNAYTGFNFEFSEKSIRMGFIRKVYGILMLQLMVTLGIIALFLYVAPVKEYSHSNPWIWYLALVLTFVTLIMLACCPDIRRQFPVNFIVLCVFTVCEGFLLGAISSHYDQDAVLIAVGITALVSAALTLFAFQTKWDFTTMGGLLFVFLIVLFVFGILCAIIQNRYATLAYAALGALLFSFYLVFDTQMMIGGRHKYSISPEEYIFAALNLYLDIVQLFMFILTIVGNAQD</sequence>
<keyword evidence="4 5" id="KW-0472">Membrane</keyword>
<dbReference type="PANTHER" id="PTHR23291:SF47">
    <property type="entry name" value="TRANSMEMBRANE BAX INHIBITOR MOTIF CONTAINING 7"/>
    <property type="match status" value="1"/>
</dbReference>
<dbReference type="OrthoDB" id="7933078at2759"/>
<reference evidence="6" key="1">
    <citation type="submission" date="2015-07" db="EMBL/GenBank/DDBJ databases">
        <title>MeaNS - Measles Nucleotide Surveillance Program.</title>
        <authorList>
            <person name="Tran T."/>
            <person name="Druce J."/>
        </authorList>
    </citation>
    <scope>NUCLEOTIDE SEQUENCE</scope>
    <source>
        <strain evidence="6">UCB-OBI-ISO-001</strain>
        <tissue evidence="6">Gonad</tissue>
    </source>
</reference>
<feature type="transmembrane region" description="Helical" evidence="5">
    <location>
        <begin position="151"/>
        <end position="170"/>
    </location>
</feature>
<dbReference type="OMA" id="NPWFTYA"/>
<dbReference type="Pfam" id="PF01027">
    <property type="entry name" value="Bax1-I"/>
    <property type="match status" value="1"/>
</dbReference>
<protein>
    <submittedName>
        <fullName evidence="6">Uncharacterized protein</fullName>
    </submittedName>
</protein>
<feature type="transmembrane region" description="Helical" evidence="5">
    <location>
        <begin position="119"/>
        <end position="139"/>
    </location>
</feature>
<keyword evidence="2 5" id="KW-0812">Transmembrane</keyword>
<evidence type="ECO:0000256" key="5">
    <source>
        <dbReference type="RuleBase" id="RU004379"/>
    </source>
</evidence>
<dbReference type="STRING" id="37653.A0A0L8I8F6"/>
<dbReference type="GO" id="GO:0016020">
    <property type="term" value="C:membrane"/>
    <property type="evidence" value="ECO:0007669"/>
    <property type="project" value="UniProtKB-SubCell"/>
</dbReference>
<name>A0A0L8I8F6_OCTBM</name>
<dbReference type="PANTHER" id="PTHR23291">
    <property type="entry name" value="BAX INHIBITOR-RELATED"/>
    <property type="match status" value="1"/>
</dbReference>
<dbReference type="CDD" id="cd10428">
    <property type="entry name" value="LFG_like"/>
    <property type="match status" value="1"/>
</dbReference>
<evidence type="ECO:0000256" key="2">
    <source>
        <dbReference type="ARBA" id="ARBA00022692"/>
    </source>
</evidence>
<accession>A0A0L8I8F6</accession>
<comment type="subcellular location">
    <subcellularLocation>
        <location evidence="1">Membrane</location>
        <topology evidence="1">Multi-pass membrane protein</topology>
    </subcellularLocation>
</comment>
<organism evidence="6">
    <name type="scientific">Octopus bimaculoides</name>
    <name type="common">California two-spotted octopus</name>
    <dbReference type="NCBI Taxonomy" id="37653"/>
    <lineage>
        <taxon>Eukaryota</taxon>
        <taxon>Metazoa</taxon>
        <taxon>Spiralia</taxon>
        <taxon>Lophotrochozoa</taxon>
        <taxon>Mollusca</taxon>
        <taxon>Cephalopoda</taxon>
        <taxon>Coleoidea</taxon>
        <taxon>Octopodiformes</taxon>
        <taxon>Octopoda</taxon>
        <taxon>Incirrata</taxon>
        <taxon>Octopodidae</taxon>
        <taxon>Octopus</taxon>
    </lineage>
</organism>
<feature type="transmembrane region" description="Helical" evidence="5">
    <location>
        <begin position="94"/>
        <end position="113"/>
    </location>
</feature>
<feature type="transmembrane region" description="Helical" evidence="5">
    <location>
        <begin position="176"/>
        <end position="192"/>
    </location>
</feature>
<dbReference type="InterPro" id="IPR006214">
    <property type="entry name" value="Bax_inhibitor_1-related"/>
</dbReference>
<dbReference type="KEGG" id="obi:106883014"/>
<comment type="similarity">
    <text evidence="5">Belongs to the BI1 family.</text>
</comment>